<dbReference type="InterPro" id="IPR052818">
    <property type="entry name" value="NEDD1_Spindle_Assembly"/>
</dbReference>
<feature type="compositionally biased region" description="Polar residues" evidence="1">
    <location>
        <begin position="396"/>
        <end position="412"/>
    </location>
</feature>
<dbReference type="OrthoDB" id="1602884at2759"/>
<proteinExistence type="predicted"/>
<evidence type="ECO:0000256" key="1">
    <source>
        <dbReference type="SAM" id="MobiDB-lite"/>
    </source>
</evidence>
<feature type="compositionally biased region" description="Polar residues" evidence="1">
    <location>
        <begin position="346"/>
        <end position="358"/>
    </location>
</feature>
<dbReference type="InterPro" id="IPR024977">
    <property type="entry name" value="Apc4-like_WD40_dom"/>
</dbReference>
<feature type="compositionally biased region" description="Polar residues" evidence="1">
    <location>
        <begin position="441"/>
        <end position="465"/>
    </location>
</feature>
<dbReference type="GO" id="GO:0000922">
    <property type="term" value="C:spindle pole"/>
    <property type="evidence" value="ECO:0007669"/>
    <property type="project" value="TreeGrafter"/>
</dbReference>
<feature type="region of interest" description="Disordered" evidence="1">
    <location>
        <begin position="315"/>
        <end position="362"/>
    </location>
</feature>
<dbReference type="PANTHER" id="PTHR44414">
    <property type="entry name" value="PROTEIN NEDD1"/>
    <property type="match status" value="1"/>
</dbReference>
<dbReference type="SMART" id="SM00320">
    <property type="entry name" value="WD40"/>
    <property type="match status" value="6"/>
</dbReference>
<feature type="region of interest" description="Disordered" evidence="1">
    <location>
        <begin position="396"/>
        <end position="530"/>
    </location>
</feature>
<dbReference type="EMBL" id="CACRXK020004952">
    <property type="protein sequence ID" value="CAB4004610.1"/>
    <property type="molecule type" value="Genomic_DNA"/>
</dbReference>
<gene>
    <name evidence="2" type="ORF">PACLA_8A062470</name>
</gene>
<dbReference type="GO" id="GO:0005737">
    <property type="term" value="C:cytoplasm"/>
    <property type="evidence" value="ECO:0007669"/>
    <property type="project" value="TreeGrafter"/>
</dbReference>
<protein>
    <submittedName>
        <fullName evidence="2">NEDD1 isoform X1</fullName>
    </submittedName>
</protein>
<dbReference type="Proteomes" id="UP001152795">
    <property type="component" value="Unassembled WGS sequence"/>
</dbReference>
<dbReference type="Pfam" id="PF12894">
    <property type="entry name" value="ANAPC4_WD40"/>
    <property type="match status" value="1"/>
</dbReference>
<name>A0A6S7HN42_PARCT</name>
<dbReference type="Pfam" id="PF00400">
    <property type="entry name" value="WD40"/>
    <property type="match status" value="2"/>
</dbReference>
<evidence type="ECO:0000313" key="2">
    <source>
        <dbReference type="EMBL" id="CAB4004610.1"/>
    </source>
</evidence>
<dbReference type="SUPFAM" id="SSF50978">
    <property type="entry name" value="WD40 repeat-like"/>
    <property type="match status" value="1"/>
</dbReference>
<dbReference type="InterPro" id="IPR015943">
    <property type="entry name" value="WD40/YVTN_repeat-like_dom_sf"/>
</dbReference>
<dbReference type="InterPro" id="IPR036322">
    <property type="entry name" value="WD40_repeat_dom_sf"/>
</dbReference>
<dbReference type="PROSITE" id="PS50082">
    <property type="entry name" value="WD_REPEATS_2"/>
    <property type="match status" value="1"/>
</dbReference>
<feature type="compositionally biased region" description="Polar residues" evidence="1">
    <location>
        <begin position="489"/>
        <end position="523"/>
    </location>
</feature>
<dbReference type="PANTHER" id="PTHR44414:SF1">
    <property type="entry name" value="PROTEIN NEDD1"/>
    <property type="match status" value="1"/>
</dbReference>
<dbReference type="GO" id="GO:0005814">
    <property type="term" value="C:centriole"/>
    <property type="evidence" value="ECO:0007669"/>
    <property type="project" value="TreeGrafter"/>
</dbReference>
<comment type="caution">
    <text evidence="2">The sequence shown here is derived from an EMBL/GenBank/DDBJ whole genome shotgun (WGS) entry which is preliminary data.</text>
</comment>
<keyword evidence="3" id="KW-1185">Reference proteome</keyword>
<reference evidence="2" key="1">
    <citation type="submission" date="2020-04" db="EMBL/GenBank/DDBJ databases">
        <authorList>
            <person name="Alioto T."/>
            <person name="Alioto T."/>
            <person name="Gomez Garrido J."/>
        </authorList>
    </citation>
    <scope>NUCLEOTIDE SEQUENCE</scope>
    <source>
        <strain evidence="2">A484AB</strain>
    </source>
</reference>
<dbReference type="GO" id="GO:0007020">
    <property type="term" value="P:microtubule nucleation"/>
    <property type="evidence" value="ECO:0007669"/>
    <property type="project" value="TreeGrafter"/>
</dbReference>
<dbReference type="Gene3D" id="2.130.10.10">
    <property type="entry name" value="YVTN repeat-like/Quinoprotein amine dehydrogenase"/>
    <property type="match status" value="2"/>
</dbReference>
<dbReference type="GO" id="GO:0005813">
    <property type="term" value="C:centrosome"/>
    <property type="evidence" value="ECO:0007669"/>
    <property type="project" value="TreeGrafter"/>
</dbReference>
<accession>A0A6S7HN42</accession>
<dbReference type="GO" id="GO:0043015">
    <property type="term" value="F:gamma-tubulin binding"/>
    <property type="evidence" value="ECO:0007669"/>
    <property type="project" value="TreeGrafter"/>
</dbReference>
<dbReference type="InterPro" id="IPR001680">
    <property type="entry name" value="WD40_rpt"/>
</dbReference>
<feature type="compositionally biased region" description="Polar residues" evidence="1">
    <location>
        <begin position="421"/>
        <end position="434"/>
    </location>
</feature>
<organism evidence="2 3">
    <name type="scientific">Paramuricea clavata</name>
    <name type="common">Red gorgonian</name>
    <name type="synonym">Violescent sea-whip</name>
    <dbReference type="NCBI Taxonomy" id="317549"/>
    <lineage>
        <taxon>Eukaryota</taxon>
        <taxon>Metazoa</taxon>
        <taxon>Cnidaria</taxon>
        <taxon>Anthozoa</taxon>
        <taxon>Octocorallia</taxon>
        <taxon>Malacalcyonacea</taxon>
        <taxon>Plexauridae</taxon>
        <taxon>Paramuricea</taxon>
    </lineage>
</organism>
<evidence type="ECO:0000313" key="3">
    <source>
        <dbReference type="Proteomes" id="UP001152795"/>
    </source>
</evidence>
<dbReference type="GO" id="GO:0036064">
    <property type="term" value="C:ciliary basal body"/>
    <property type="evidence" value="ECO:0007669"/>
    <property type="project" value="TreeGrafter"/>
</dbReference>
<sequence length="642" mass="69884">MADSLKLVSGGDDIKVWEWPGLRPLHNLKPHSNALSSLAWSPNNNFLASTALGDPVVVTSFNKPTPTSIELHGCEDDTCLAFSSSSRHLLTAGKNKILNFWDLKTRSIKKKIKNNSDVVNCVTFNWNDTNIASGTTNGDILVHNVSTTLTSTPLRLPQTQTIHAIQYSRFKKALLGSVSDDGALNVWDTNTKKIVVSFPDEHTAPAMGLSFSPMNDMLLATVGLDKRIIFYDILGKKVIKDMQAESPLTSVSFMQDGAAFAVGTTRGKVYVYDLRSGSTPLQSTVAHKTAVHCVSFQLQSKGSSSTSSATLAAKFTSRSATDSAAKRDGAPPLPPGIPGKPKHTEAVQNGVQHSQGSDIFSPLREGTSVSVINDLEPNSDDYEPVNSKRTENVTASGIFSPINNSSTQSYHPPTSKPSADPTPTLNGHPPSSTYEDAPRVTRQSGAFPTSTSQVPERGSTPTHTPEISRRDKQRTSITRKVSSEKQALVGNTQTKLSTSNTQGQGEASTSHNNNLATGNSSSTKVDEMSSARLRGSREGMVFDDTFEVLNGFVQPTMTNGEGASGFHEYQIQFVKNLIDDSLDEFRINFHQDIVNLQVEMLRQFQIQQNEMKALLEQYSLNDALVAENERLKEEIKKLKSTH</sequence>
<dbReference type="GO" id="GO:0000278">
    <property type="term" value="P:mitotic cell cycle"/>
    <property type="evidence" value="ECO:0007669"/>
    <property type="project" value="TreeGrafter"/>
</dbReference>
<dbReference type="AlphaFoldDB" id="A0A6S7HN42"/>